<keyword evidence="1" id="KW-1133">Transmembrane helix</keyword>
<keyword evidence="1" id="KW-0812">Transmembrane</keyword>
<dbReference type="Proteomes" id="UP000244496">
    <property type="component" value="Chromosome"/>
</dbReference>
<protein>
    <submittedName>
        <fullName evidence="2">Uncharacterized protein</fullName>
    </submittedName>
</protein>
<dbReference type="Pfam" id="PF20082">
    <property type="entry name" value="DUF6476"/>
    <property type="match status" value="1"/>
</dbReference>
<dbReference type="AlphaFoldDB" id="A0A2S0UJ30"/>
<evidence type="ECO:0000313" key="2">
    <source>
        <dbReference type="EMBL" id="AWB47781.1"/>
    </source>
</evidence>
<dbReference type="InterPro" id="IPR045519">
    <property type="entry name" value="DUF6476"/>
</dbReference>
<feature type="transmembrane region" description="Helical" evidence="1">
    <location>
        <begin position="20"/>
        <end position="40"/>
    </location>
</feature>
<dbReference type="EMBL" id="CP028918">
    <property type="protein sequence ID" value="AWB47781.1"/>
    <property type="molecule type" value="Genomic_DNA"/>
</dbReference>
<organism evidence="2 3">
    <name type="scientific">Paragemmobacter aquarius</name>
    <dbReference type="NCBI Taxonomy" id="2169400"/>
    <lineage>
        <taxon>Bacteria</taxon>
        <taxon>Pseudomonadati</taxon>
        <taxon>Pseudomonadota</taxon>
        <taxon>Alphaproteobacteria</taxon>
        <taxon>Rhodobacterales</taxon>
        <taxon>Paracoccaceae</taxon>
        <taxon>Paragemmobacter</taxon>
    </lineage>
</organism>
<dbReference type="OrthoDB" id="7872651at2"/>
<keyword evidence="1" id="KW-0472">Membrane</keyword>
<name>A0A2S0UJ30_9RHOB</name>
<reference evidence="2 3" key="1">
    <citation type="submission" date="2018-04" db="EMBL/GenBank/DDBJ databases">
        <title>Genome sequencing of Gemmobacter.</title>
        <authorList>
            <person name="Yi H."/>
            <person name="Baek M.-G."/>
        </authorList>
    </citation>
    <scope>NUCLEOTIDE SEQUENCE [LARGE SCALE GENOMIC DNA]</scope>
    <source>
        <strain evidence="2 3">HYN0069</strain>
    </source>
</reference>
<accession>A0A2S0UJ30</accession>
<evidence type="ECO:0000256" key="1">
    <source>
        <dbReference type="SAM" id="Phobius"/>
    </source>
</evidence>
<sequence>MKEAPDTPALPPGLRLLKALVILLMVTMIGGVITIASVLVTRMPDGNAIPLPEDLTLPDGATAQSFTLGPDYIVITTTDARILVFSRDGTFRKELPLN</sequence>
<keyword evidence="3" id="KW-1185">Reference proteome</keyword>
<dbReference type="KEGG" id="geh:HYN69_04010"/>
<dbReference type="RefSeq" id="WP_108434606.1">
    <property type="nucleotide sequence ID" value="NZ_CP028918.1"/>
</dbReference>
<gene>
    <name evidence="2" type="ORF">HYN69_04010</name>
</gene>
<evidence type="ECO:0000313" key="3">
    <source>
        <dbReference type="Proteomes" id="UP000244496"/>
    </source>
</evidence>
<proteinExistence type="predicted"/>